<dbReference type="PANTHER" id="PTHR32063:SF34">
    <property type="entry name" value="MULTIDRUG RESISTANCE PROTEIN MDTC"/>
    <property type="match status" value="1"/>
</dbReference>
<gene>
    <name evidence="10" type="ORF">GFJ39_13045</name>
</gene>
<accession>A0A7X1VQS9</accession>
<name>A0A7X1VQS9_9PROT</name>
<dbReference type="GO" id="GO:0005886">
    <property type="term" value="C:plasma membrane"/>
    <property type="evidence" value="ECO:0007669"/>
    <property type="project" value="UniProtKB-SubCell"/>
</dbReference>
<keyword evidence="6 9" id="KW-1133">Transmembrane helix</keyword>
<comment type="subcellular location">
    <subcellularLocation>
        <location evidence="1">Cell inner membrane</location>
        <topology evidence="1">Multi-pass membrane protein</topology>
    </subcellularLocation>
</comment>
<dbReference type="Gene3D" id="1.20.1640.10">
    <property type="entry name" value="Multidrug efflux transporter AcrB transmembrane domain"/>
    <property type="match status" value="3"/>
</dbReference>
<evidence type="ECO:0000256" key="5">
    <source>
        <dbReference type="ARBA" id="ARBA00022692"/>
    </source>
</evidence>
<protein>
    <submittedName>
        <fullName evidence="10">MMPL family transporter</fullName>
    </submittedName>
</protein>
<dbReference type="PRINTS" id="PR00702">
    <property type="entry name" value="ACRIFLAVINRP"/>
</dbReference>
<feature type="transmembrane region" description="Helical" evidence="9">
    <location>
        <begin position="927"/>
        <end position="944"/>
    </location>
</feature>
<evidence type="ECO:0000256" key="4">
    <source>
        <dbReference type="ARBA" id="ARBA00022519"/>
    </source>
</evidence>
<dbReference type="SUPFAM" id="SSF82693">
    <property type="entry name" value="Multidrug efflux transporter AcrB pore domain, PN1, PN2, PC1 and PC2 subdomains"/>
    <property type="match status" value="3"/>
</dbReference>
<evidence type="ECO:0000256" key="8">
    <source>
        <dbReference type="SAM" id="MobiDB-lite"/>
    </source>
</evidence>
<dbReference type="Pfam" id="PF00873">
    <property type="entry name" value="ACR_tran"/>
    <property type="match status" value="2"/>
</dbReference>
<evidence type="ECO:0000256" key="7">
    <source>
        <dbReference type="ARBA" id="ARBA00023136"/>
    </source>
</evidence>
<evidence type="ECO:0000256" key="3">
    <source>
        <dbReference type="ARBA" id="ARBA00022475"/>
    </source>
</evidence>
<feature type="transmembrane region" description="Helical" evidence="9">
    <location>
        <begin position="538"/>
        <end position="558"/>
    </location>
</feature>
<keyword evidence="7 9" id="KW-0472">Membrane</keyword>
<feature type="transmembrane region" description="Helical" evidence="9">
    <location>
        <begin position="431"/>
        <end position="457"/>
    </location>
</feature>
<dbReference type="GO" id="GO:0042910">
    <property type="term" value="F:xenobiotic transmembrane transporter activity"/>
    <property type="evidence" value="ECO:0007669"/>
    <property type="project" value="TreeGrafter"/>
</dbReference>
<dbReference type="InterPro" id="IPR027463">
    <property type="entry name" value="AcrB_DN_DC_subdom"/>
</dbReference>
<feature type="region of interest" description="Disordered" evidence="8">
    <location>
        <begin position="786"/>
        <end position="820"/>
    </location>
</feature>
<feature type="transmembrane region" description="Helical" evidence="9">
    <location>
        <begin position="1055"/>
        <end position="1081"/>
    </location>
</feature>
<feature type="transmembrane region" description="Helical" evidence="9">
    <location>
        <begin position="463"/>
        <end position="490"/>
    </location>
</feature>
<dbReference type="InterPro" id="IPR001036">
    <property type="entry name" value="Acrflvin-R"/>
</dbReference>
<keyword evidence="3" id="KW-1003">Cell membrane</keyword>
<dbReference type="AlphaFoldDB" id="A0A7X1VQS9"/>
<dbReference type="Gene3D" id="3.30.2090.10">
    <property type="entry name" value="Multidrug efflux transporter AcrB TolC docking domain, DN and DC subdomains"/>
    <property type="match status" value="3"/>
</dbReference>
<evidence type="ECO:0000313" key="10">
    <source>
        <dbReference type="EMBL" id="MQS00091.1"/>
    </source>
</evidence>
<dbReference type="RefSeq" id="WP_153431784.1">
    <property type="nucleotide sequence ID" value="NZ_WIPH01000054.1"/>
</dbReference>
<evidence type="ECO:0000256" key="9">
    <source>
        <dbReference type="SAM" id="Phobius"/>
    </source>
</evidence>
<reference evidence="10 11" key="1">
    <citation type="submission" date="2019-10" db="EMBL/GenBank/DDBJ databases">
        <title>Gluconobacter aidae sp. nov., a novel species of acetic acid bacteria isolated in Thailand.</title>
        <authorList>
            <person name="Yukphan P."/>
            <person name="Charoenyingcharoen P."/>
            <person name="Malimas S."/>
            <person name="Muramatsu Y."/>
            <person name="Nakagawa Y."/>
            <person name="Tanasupawat S."/>
            <person name="Yamada Y."/>
        </authorList>
    </citation>
    <scope>NUCLEOTIDE SEQUENCE [LARGE SCALE GENOMIC DNA]</scope>
    <source>
        <strain evidence="10 11">AC10</strain>
    </source>
</reference>
<feature type="transmembrane region" description="Helical" evidence="9">
    <location>
        <begin position="360"/>
        <end position="381"/>
    </location>
</feature>
<dbReference type="Proteomes" id="UP000432209">
    <property type="component" value="Unassembled WGS sequence"/>
</dbReference>
<keyword evidence="4" id="KW-0997">Cell inner membrane</keyword>
<evidence type="ECO:0000256" key="6">
    <source>
        <dbReference type="ARBA" id="ARBA00022989"/>
    </source>
</evidence>
<comment type="caution">
    <text evidence="10">The sequence shown here is derived from an EMBL/GenBank/DDBJ whole genome shotgun (WGS) entry which is preliminary data.</text>
</comment>
<keyword evidence="2" id="KW-0813">Transport</keyword>
<evidence type="ECO:0000313" key="11">
    <source>
        <dbReference type="Proteomes" id="UP000432209"/>
    </source>
</evidence>
<dbReference type="SUPFAM" id="SSF82866">
    <property type="entry name" value="Multidrug efflux transporter AcrB transmembrane domain"/>
    <property type="match status" value="2"/>
</dbReference>
<feature type="transmembrane region" description="Helical" evidence="9">
    <location>
        <begin position="387"/>
        <end position="410"/>
    </location>
</feature>
<dbReference type="Gene3D" id="3.30.70.1320">
    <property type="entry name" value="Multidrug efflux transporter AcrB pore domain like"/>
    <property type="match status" value="1"/>
</dbReference>
<feature type="transmembrane region" description="Helical" evidence="9">
    <location>
        <begin position="337"/>
        <end position="353"/>
    </location>
</feature>
<keyword evidence="5 9" id="KW-0812">Transmembrane</keyword>
<dbReference type="EMBL" id="WIPH01000054">
    <property type="protein sequence ID" value="MQS00091.1"/>
    <property type="molecule type" value="Genomic_DNA"/>
</dbReference>
<evidence type="ECO:0000256" key="2">
    <source>
        <dbReference type="ARBA" id="ARBA00022448"/>
    </source>
</evidence>
<dbReference type="FunFam" id="1.20.1640.10:FF:000001">
    <property type="entry name" value="Efflux pump membrane transporter"/>
    <property type="match status" value="1"/>
</dbReference>
<feature type="transmembrane region" description="Helical" evidence="9">
    <location>
        <begin position="951"/>
        <end position="971"/>
    </location>
</feature>
<proteinExistence type="predicted"/>
<dbReference type="Gene3D" id="3.30.70.1440">
    <property type="entry name" value="Multidrug efflux transporter AcrB pore domain"/>
    <property type="match status" value="2"/>
</dbReference>
<feature type="transmembrane region" description="Helical" evidence="9">
    <location>
        <begin position="12"/>
        <end position="32"/>
    </location>
</feature>
<sequence length="1111" mass="118811">MSPVALCIQRPIGTTLIVIGMILAGIIGYNQLPVSDLPNVDMPMIQVSAQQAGGTPEEMASTIAEPLERHLGTIAGLDSMTSESVTGQVNISLQFVSSRDVNSAGRDVQAAIRAARSDLPSTLRQDPTYRAANTSGMPVMVLALTSKTRTSAQLYDEATNVLEQHLDSVTGVGEVELGGSALPAVRVEMNPLKLYQYGIGFEDIRAALSSANANTPKGFITRGKQRLILRTNDQIRKAKDLKGLIVAYRSNRPVHLEDVATVTDSVEDVETGGFFNGSPAVLAIIFPRSGANVVKTINEIRARFPTLLSALPADVELHVSSDRSQTIRAALDDTQRTLVLSVLLVVGVVLVFLRSPRTTLIPAVVVPTSLIATFAVMKFMGYSLDNLSLMALTIATGFVVDDAIVVLENISRYIEAGVPHSEAVLKGAQEVAFTVFSVSVSLVAVFFPVAMLSGIIGGLLHEFAMTISITVLVSMVLSLTLTPMMCAYILRSKDDEEAHRLSAHRGRLAALSTQIEAMLDRMHAIYGRLLDRALRHPVLVLLSLPSTILLMGVLFFLMPKGLFPESDTGSLMAHLVADQSISFNAMMAKVKGVEGTVLGNRDVDSIVGFIGGRDSANQAMMFVELKDKSDRKVSIQQTVADLRRRTSDVAGGQFIAQVPSLLPTGPRSSNGAYQYTLEGDDAKDLYHWVPILQQALQKHVQLKDISTDIQQKGLAEEVVLDRDLAGRTNITAQLVANALYDAFGQRSASVIYNALNQYRVVMNVQPQYWKNADMLQLAWVSASGGTASGSTQSNSIRSSSSSSSSSDTTDTSSSSENSQSFTNQIANSLAGGSSASSGSAVSSDAETMIPLSVVARMSRGTTPVNVNHQGQAIAATLSFNLASGASMSDATRIISNEMVRLKIPSSIHGSFAGTAAQFQSQSSSEPLIILAALAAVYVVLGILYESYVHPLTILSTLPSAGAGALLALYLCGQEFDLIGLIGVILLIGIVKKNAILLVDFAISEERQNGKSAREAIHEACMLRFRPILMTTLAAALGAVPLVFGNGYGVELHRPLGIAIIGGLALSQILTLFTTPVVYIYLDRLGMWGRQKLPATLRGLVQRLRPSSFHRS</sequence>
<evidence type="ECO:0000256" key="1">
    <source>
        <dbReference type="ARBA" id="ARBA00004429"/>
    </source>
</evidence>
<feature type="transmembrane region" description="Helical" evidence="9">
    <location>
        <begin position="1022"/>
        <end position="1043"/>
    </location>
</feature>
<organism evidence="10 11">
    <name type="scientific">Gluconobacter aidae</name>
    <dbReference type="NCBI Taxonomy" id="2662454"/>
    <lineage>
        <taxon>Bacteria</taxon>
        <taxon>Pseudomonadati</taxon>
        <taxon>Pseudomonadota</taxon>
        <taxon>Alphaproteobacteria</taxon>
        <taxon>Acetobacterales</taxon>
        <taxon>Acetobacteraceae</taxon>
        <taxon>Gluconobacter</taxon>
    </lineage>
</organism>
<feature type="transmembrane region" description="Helical" evidence="9">
    <location>
        <begin position="977"/>
        <end position="1002"/>
    </location>
</feature>
<keyword evidence="11" id="KW-1185">Reference proteome</keyword>
<dbReference type="SUPFAM" id="SSF82714">
    <property type="entry name" value="Multidrug efflux transporter AcrB TolC docking domain, DN and DC subdomains"/>
    <property type="match status" value="2"/>
</dbReference>
<dbReference type="Gene3D" id="3.30.70.1430">
    <property type="entry name" value="Multidrug efflux transporter AcrB pore domain"/>
    <property type="match status" value="2"/>
</dbReference>
<dbReference type="PANTHER" id="PTHR32063">
    <property type="match status" value="1"/>
</dbReference>